<sequence>MLPLHGRKKLYIDKRILLLLYLFACVCILSNCRHAWVNYPQRTPEPCRLYQDSKECRLAMEERNGKKSQQGEVHSISQKYYLFGLYPSDIIVNVAKYCPAGPKSAHQFQSFWDGFWEQVTLTIYSPRTLEIECYPI</sequence>
<dbReference type="Proteomes" id="UP000297453">
    <property type="component" value="Unassembled WGS sequence"/>
</dbReference>
<name>A0A4R9G7L0_9LEPT</name>
<evidence type="ECO:0000313" key="2">
    <source>
        <dbReference type="Proteomes" id="UP000297453"/>
    </source>
</evidence>
<protein>
    <submittedName>
        <fullName evidence="1">Uncharacterized protein</fullName>
    </submittedName>
</protein>
<proteinExistence type="predicted"/>
<accession>A0A4R9G7L0</accession>
<organism evidence="1 2">
    <name type="scientific">Leptospira semungkisensis</name>
    <dbReference type="NCBI Taxonomy" id="2484985"/>
    <lineage>
        <taxon>Bacteria</taxon>
        <taxon>Pseudomonadati</taxon>
        <taxon>Spirochaetota</taxon>
        <taxon>Spirochaetia</taxon>
        <taxon>Leptospirales</taxon>
        <taxon>Leptospiraceae</taxon>
        <taxon>Leptospira</taxon>
    </lineage>
</organism>
<dbReference type="OrthoDB" id="340162at2"/>
<dbReference type="RefSeq" id="WP_135585647.1">
    <property type="nucleotide sequence ID" value="NZ_RQEP01000005.1"/>
</dbReference>
<dbReference type="AlphaFoldDB" id="A0A4R9G7L0"/>
<comment type="caution">
    <text evidence="1">The sequence shown here is derived from an EMBL/GenBank/DDBJ whole genome shotgun (WGS) entry which is preliminary data.</text>
</comment>
<dbReference type="Pfam" id="PF06291">
    <property type="entry name" value="Lambda_Bor"/>
    <property type="match status" value="1"/>
</dbReference>
<dbReference type="InterPro" id="IPR010438">
    <property type="entry name" value="Lambda_Bor"/>
</dbReference>
<evidence type="ECO:0000313" key="1">
    <source>
        <dbReference type="EMBL" id="TGK07616.1"/>
    </source>
</evidence>
<gene>
    <name evidence="1" type="ORF">EHO59_05820</name>
</gene>
<keyword evidence="2" id="KW-1185">Reference proteome</keyword>
<reference evidence="1" key="1">
    <citation type="journal article" date="2019" name="PLoS Negl. Trop. Dis.">
        <title>Revisiting the worldwide diversity of Leptospira species in the environment.</title>
        <authorList>
            <person name="Vincent A.T."/>
            <person name="Schiettekatte O."/>
            <person name="Bourhy P."/>
            <person name="Veyrier F.J."/>
            <person name="Picardeau M."/>
        </authorList>
    </citation>
    <scope>NUCLEOTIDE SEQUENCE [LARGE SCALE GENOMIC DNA]</scope>
    <source>
        <strain evidence="1">SSS9</strain>
    </source>
</reference>
<dbReference type="EMBL" id="RQEP01000005">
    <property type="protein sequence ID" value="TGK07616.1"/>
    <property type="molecule type" value="Genomic_DNA"/>
</dbReference>